<keyword evidence="7" id="KW-0902">Two-component regulatory system</keyword>
<dbReference type="Pfam" id="PF02518">
    <property type="entry name" value="HATPase_c"/>
    <property type="match status" value="1"/>
</dbReference>
<evidence type="ECO:0000259" key="9">
    <source>
        <dbReference type="PROSITE" id="PS50109"/>
    </source>
</evidence>
<evidence type="ECO:0000313" key="11">
    <source>
        <dbReference type="EMBL" id="MFC3155997.1"/>
    </source>
</evidence>
<dbReference type="InterPro" id="IPR005467">
    <property type="entry name" value="His_kinase_dom"/>
</dbReference>
<comment type="caution">
    <text evidence="11">The sequence shown here is derived from an EMBL/GenBank/DDBJ whole genome shotgun (WGS) entry which is preliminary data.</text>
</comment>
<dbReference type="Proteomes" id="UP001595548">
    <property type="component" value="Unassembled WGS sequence"/>
</dbReference>
<evidence type="ECO:0000256" key="2">
    <source>
        <dbReference type="ARBA" id="ARBA00004370"/>
    </source>
</evidence>
<evidence type="ECO:0000259" key="10">
    <source>
        <dbReference type="PROSITE" id="PS50885"/>
    </source>
</evidence>
<keyword evidence="11" id="KW-0067">ATP-binding</keyword>
<dbReference type="EC" id="2.7.13.3" evidence="3"/>
<dbReference type="InterPro" id="IPR003660">
    <property type="entry name" value="HAMP_dom"/>
</dbReference>
<dbReference type="PROSITE" id="PS50109">
    <property type="entry name" value="HIS_KIN"/>
    <property type="match status" value="1"/>
</dbReference>
<keyword evidence="11" id="KW-0547">Nucleotide-binding</keyword>
<organism evidence="11 12">
    <name type="scientific">Gilvimarinus japonicus</name>
    <dbReference type="NCBI Taxonomy" id="1796469"/>
    <lineage>
        <taxon>Bacteria</taxon>
        <taxon>Pseudomonadati</taxon>
        <taxon>Pseudomonadota</taxon>
        <taxon>Gammaproteobacteria</taxon>
        <taxon>Cellvibrionales</taxon>
        <taxon>Cellvibrionaceae</taxon>
        <taxon>Gilvimarinus</taxon>
    </lineage>
</organism>
<dbReference type="SUPFAM" id="SSF55874">
    <property type="entry name" value="ATPase domain of HSP90 chaperone/DNA topoisomerase II/histidine kinase"/>
    <property type="match status" value="1"/>
</dbReference>
<reference evidence="12" key="1">
    <citation type="journal article" date="2019" name="Int. J. Syst. Evol. Microbiol.">
        <title>The Global Catalogue of Microorganisms (GCM) 10K type strain sequencing project: providing services to taxonomists for standard genome sequencing and annotation.</title>
        <authorList>
            <consortium name="The Broad Institute Genomics Platform"/>
            <consortium name="The Broad Institute Genome Sequencing Center for Infectious Disease"/>
            <person name="Wu L."/>
            <person name="Ma J."/>
        </authorList>
    </citation>
    <scope>NUCLEOTIDE SEQUENCE [LARGE SCALE GENOMIC DNA]</scope>
    <source>
        <strain evidence="12">KCTC 52141</strain>
    </source>
</reference>
<dbReference type="RefSeq" id="WP_382417032.1">
    <property type="nucleotide sequence ID" value="NZ_AP031500.1"/>
</dbReference>
<protein>
    <recommendedName>
        <fullName evidence="3">histidine kinase</fullName>
        <ecNumber evidence="3">2.7.13.3</ecNumber>
    </recommendedName>
</protein>
<evidence type="ECO:0000256" key="7">
    <source>
        <dbReference type="ARBA" id="ARBA00023012"/>
    </source>
</evidence>
<name>A0ABV7HX44_9GAMM</name>
<dbReference type="Gene3D" id="1.10.287.130">
    <property type="match status" value="1"/>
</dbReference>
<dbReference type="PANTHER" id="PTHR45453:SF1">
    <property type="entry name" value="PHOSPHATE REGULON SENSOR PROTEIN PHOR"/>
    <property type="match status" value="1"/>
</dbReference>
<dbReference type="GO" id="GO:0005524">
    <property type="term" value="F:ATP binding"/>
    <property type="evidence" value="ECO:0007669"/>
    <property type="project" value="UniProtKB-KW"/>
</dbReference>
<gene>
    <name evidence="11" type="ORF">ACFOEB_12355</name>
</gene>
<keyword evidence="12" id="KW-1185">Reference proteome</keyword>
<sequence>MSRWFSTLYARMSLVLIVLFASIGVAYLVLVYWSSNRYYQEMTQSLNRSLGMYIVNRAPLIDNGVVNHAAMQELAELVMVVNPIVEVYLTDASGKILDHAFPESELVQPRIDVAPIEAWLNDERPLPITGTDPRTGRTDKVFSAWPVEDDGQRVGYLYVVLGGKLYQSLRDSLTESYVLRLSLGGLIAIVLFALITAVLIFAAMTKPLRRLARDMQNFQRVELNVAHSGAASGDEIAYLHDTFHRMQAKIHDQLQRLEQTDRLRRELVSNVSHDLRTPLASMQGYLETLAIRDEKLSDVERTRYLKIAYTHCRRLTKLVQELFELSKLDTGRTELSCETFLLAELLQDVLQKFELKASQRNITVNADLARRPYAVTADIALMERVFENLIDNALCYTPDGGSITVSLAAGDNGVAVDVADTGVGVAKDKLPRIFERYYQAKGQRFAQGEGTGLGLAIVKRILDLHQCQISVTSEEGAGTCFSFELPRANVG</sequence>
<keyword evidence="6" id="KW-0418">Kinase</keyword>
<dbReference type="InterPro" id="IPR003594">
    <property type="entry name" value="HATPase_dom"/>
</dbReference>
<feature type="domain" description="Histidine kinase" evidence="9">
    <location>
        <begin position="270"/>
        <end position="489"/>
    </location>
</feature>
<accession>A0ABV7HX44</accession>
<dbReference type="InterPro" id="IPR004358">
    <property type="entry name" value="Sig_transdc_His_kin-like_C"/>
</dbReference>
<keyword evidence="5" id="KW-0808">Transferase</keyword>
<keyword evidence="4" id="KW-0597">Phosphoprotein</keyword>
<keyword evidence="8" id="KW-0472">Membrane</keyword>
<dbReference type="Gene3D" id="6.10.340.10">
    <property type="match status" value="1"/>
</dbReference>
<dbReference type="CDD" id="cd00082">
    <property type="entry name" value="HisKA"/>
    <property type="match status" value="1"/>
</dbReference>
<evidence type="ECO:0000256" key="4">
    <source>
        <dbReference type="ARBA" id="ARBA00022553"/>
    </source>
</evidence>
<proteinExistence type="predicted"/>
<dbReference type="InterPro" id="IPR036890">
    <property type="entry name" value="HATPase_C_sf"/>
</dbReference>
<keyword evidence="8" id="KW-1133">Transmembrane helix</keyword>
<feature type="domain" description="HAMP" evidence="10">
    <location>
        <begin position="202"/>
        <end position="255"/>
    </location>
</feature>
<feature type="transmembrane region" description="Helical" evidence="8">
    <location>
        <begin position="12"/>
        <end position="33"/>
    </location>
</feature>
<dbReference type="PANTHER" id="PTHR45453">
    <property type="entry name" value="PHOSPHATE REGULON SENSOR PROTEIN PHOR"/>
    <property type="match status" value="1"/>
</dbReference>
<evidence type="ECO:0000256" key="1">
    <source>
        <dbReference type="ARBA" id="ARBA00000085"/>
    </source>
</evidence>
<dbReference type="CDD" id="cd00075">
    <property type="entry name" value="HATPase"/>
    <property type="match status" value="1"/>
</dbReference>
<dbReference type="PROSITE" id="PS50885">
    <property type="entry name" value="HAMP"/>
    <property type="match status" value="1"/>
</dbReference>
<comment type="catalytic activity">
    <reaction evidence="1">
        <text>ATP + protein L-histidine = ADP + protein N-phospho-L-histidine.</text>
        <dbReference type="EC" id="2.7.13.3"/>
    </reaction>
</comment>
<dbReference type="PRINTS" id="PR00344">
    <property type="entry name" value="BCTRLSENSOR"/>
</dbReference>
<evidence type="ECO:0000256" key="8">
    <source>
        <dbReference type="SAM" id="Phobius"/>
    </source>
</evidence>
<dbReference type="InterPro" id="IPR003661">
    <property type="entry name" value="HisK_dim/P_dom"/>
</dbReference>
<dbReference type="InterPro" id="IPR050351">
    <property type="entry name" value="BphY/WalK/GraS-like"/>
</dbReference>
<dbReference type="SMART" id="SM00387">
    <property type="entry name" value="HATPase_c"/>
    <property type="match status" value="1"/>
</dbReference>
<comment type="subcellular location">
    <subcellularLocation>
        <location evidence="2">Membrane</location>
    </subcellularLocation>
</comment>
<dbReference type="SMART" id="SM00388">
    <property type="entry name" value="HisKA"/>
    <property type="match status" value="1"/>
</dbReference>
<keyword evidence="8" id="KW-0812">Transmembrane</keyword>
<evidence type="ECO:0000313" key="12">
    <source>
        <dbReference type="Proteomes" id="UP001595548"/>
    </source>
</evidence>
<dbReference type="Gene3D" id="3.30.565.10">
    <property type="entry name" value="Histidine kinase-like ATPase, C-terminal domain"/>
    <property type="match status" value="1"/>
</dbReference>
<evidence type="ECO:0000256" key="3">
    <source>
        <dbReference type="ARBA" id="ARBA00012438"/>
    </source>
</evidence>
<dbReference type="SUPFAM" id="SSF158472">
    <property type="entry name" value="HAMP domain-like"/>
    <property type="match status" value="1"/>
</dbReference>
<feature type="transmembrane region" description="Helical" evidence="8">
    <location>
        <begin position="177"/>
        <end position="203"/>
    </location>
</feature>
<evidence type="ECO:0000256" key="6">
    <source>
        <dbReference type="ARBA" id="ARBA00022777"/>
    </source>
</evidence>
<dbReference type="SUPFAM" id="SSF47384">
    <property type="entry name" value="Homodimeric domain of signal transducing histidine kinase"/>
    <property type="match status" value="1"/>
</dbReference>
<evidence type="ECO:0000256" key="5">
    <source>
        <dbReference type="ARBA" id="ARBA00022679"/>
    </source>
</evidence>
<dbReference type="Pfam" id="PF00512">
    <property type="entry name" value="HisKA"/>
    <property type="match status" value="1"/>
</dbReference>
<dbReference type="EMBL" id="JBHRTL010000008">
    <property type="protein sequence ID" value="MFC3155997.1"/>
    <property type="molecule type" value="Genomic_DNA"/>
</dbReference>
<dbReference type="InterPro" id="IPR036097">
    <property type="entry name" value="HisK_dim/P_sf"/>
</dbReference>